<dbReference type="AlphaFoldDB" id="A0A0F8ZF18"/>
<sequence>MKTKIQRALISVFDKTGVADFAKALAEAGKVLKLKPDLLPAARFHAMLLARADRFDEAVAELEQLCRHDPKDLASRAVVLEIYFDGAKTRP</sequence>
<gene>
    <name evidence="1" type="ORF">LCGC14_2977770</name>
</gene>
<dbReference type="InterPro" id="IPR011990">
    <property type="entry name" value="TPR-like_helical_dom_sf"/>
</dbReference>
<organism evidence="1">
    <name type="scientific">marine sediment metagenome</name>
    <dbReference type="NCBI Taxonomy" id="412755"/>
    <lineage>
        <taxon>unclassified sequences</taxon>
        <taxon>metagenomes</taxon>
        <taxon>ecological metagenomes</taxon>
    </lineage>
</organism>
<dbReference type="SUPFAM" id="SSF48452">
    <property type="entry name" value="TPR-like"/>
    <property type="match status" value="1"/>
</dbReference>
<name>A0A0F8ZF18_9ZZZZ</name>
<dbReference type="EMBL" id="LAZR01060729">
    <property type="protein sequence ID" value="KKK65079.1"/>
    <property type="molecule type" value="Genomic_DNA"/>
</dbReference>
<reference evidence="1" key="1">
    <citation type="journal article" date="2015" name="Nature">
        <title>Complex archaea that bridge the gap between prokaryotes and eukaryotes.</title>
        <authorList>
            <person name="Spang A."/>
            <person name="Saw J.H."/>
            <person name="Jorgensen S.L."/>
            <person name="Zaremba-Niedzwiedzka K."/>
            <person name="Martijn J."/>
            <person name="Lind A.E."/>
            <person name="van Eijk R."/>
            <person name="Schleper C."/>
            <person name="Guy L."/>
            <person name="Ettema T.J."/>
        </authorList>
    </citation>
    <scope>NUCLEOTIDE SEQUENCE</scope>
</reference>
<protein>
    <submittedName>
        <fullName evidence="1">Uncharacterized protein</fullName>
    </submittedName>
</protein>
<evidence type="ECO:0000313" key="1">
    <source>
        <dbReference type="EMBL" id="KKK65079.1"/>
    </source>
</evidence>
<dbReference type="Gene3D" id="1.25.40.10">
    <property type="entry name" value="Tetratricopeptide repeat domain"/>
    <property type="match status" value="1"/>
</dbReference>
<comment type="caution">
    <text evidence="1">The sequence shown here is derived from an EMBL/GenBank/DDBJ whole genome shotgun (WGS) entry which is preliminary data.</text>
</comment>
<accession>A0A0F8ZF18</accession>
<proteinExistence type="predicted"/>